<dbReference type="EMBL" id="CAAALY010018807">
    <property type="protein sequence ID" value="VEL13751.1"/>
    <property type="molecule type" value="Genomic_DNA"/>
</dbReference>
<organism evidence="1 2">
    <name type="scientific">Protopolystoma xenopodis</name>
    <dbReference type="NCBI Taxonomy" id="117903"/>
    <lineage>
        <taxon>Eukaryota</taxon>
        <taxon>Metazoa</taxon>
        <taxon>Spiralia</taxon>
        <taxon>Lophotrochozoa</taxon>
        <taxon>Platyhelminthes</taxon>
        <taxon>Monogenea</taxon>
        <taxon>Polyopisthocotylea</taxon>
        <taxon>Polystomatidea</taxon>
        <taxon>Polystomatidae</taxon>
        <taxon>Protopolystoma</taxon>
    </lineage>
</organism>
<dbReference type="AlphaFoldDB" id="A0A3S5A7A2"/>
<comment type="caution">
    <text evidence="1">The sequence shown here is derived from an EMBL/GenBank/DDBJ whole genome shotgun (WGS) entry which is preliminary data.</text>
</comment>
<keyword evidence="2" id="KW-1185">Reference proteome</keyword>
<dbReference type="Proteomes" id="UP000784294">
    <property type="component" value="Unassembled WGS sequence"/>
</dbReference>
<protein>
    <submittedName>
        <fullName evidence="1">Uncharacterized protein</fullName>
    </submittedName>
</protein>
<sequence length="117" mass="12980">MPSGWAKWRKNYASHPRGMNMPKLAHLVSTHAPGRSFSHLSCNTRVAGFSKRKSLDLRDGWNERGDGALQERNSSLFIKFQFSPLPFACFRAATSVRVASAALPGIGRLLTPRTCHV</sequence>
<gene>
    <name evidence="1" type="ORF">PXEA_LOCUS7191</name>
</gene>
<proteinExistence type="predicted"/>
<accession>A0A3S5A7A2</accession>
<evidence type="ECO:0000313" key="2">
    <source>
        <dbReference type="Proteomes" id="UP000784294"/>
    </source>
</evidence>
<name>A0A3S5A7A2_9PLAT</name>
<reference evidence="1" key="1">
    <citation type="submission" date="2018-11" db="EMBL/GenBank/DDBJ databases">
        <authorList>
            <consortium name="Pathogen Informatics"/>
        </authorList>
    </citation>
    <scope>NUCLEOTIDE SEQUENCE</scope>
</reference>
<evidence type="ECO:0000313" key="1">
    <source>
        <dbReference type="EMBL" id="VEL13751.1"/>
    </source>
</evidence>